<evidence type="ECO:0000313" key="4">
    <source>
        <dbReference type="Proteomes" id="UP000241858"/>
    </source>
</evidence>
<dbReference type="InterPro" id="IPR016776">
    <property type="entry name" value="ApeP-like_dehydratase"/>
</dbReference>
<dbReference type="CDD" id="cd01289">
    <property type="entry name" value="FabA_like"/>
    <property type="match status" value="1"/>
</dbReference>
<protein>
    <submittedName>
        <fullName evidence="1">3-hydroxydecanoyl-ACP dehydratase</fullName>
    </submittedName>
</protein>
<dbReference type="OrthoDB" id="9800188at2"/>
<dbReference type="EMBL" id="PYLY01000039">
    <property type="protein sequence ID" value="PSU00707.1"/>
    <property type="molecule type" value="Genomic_DNA"/>
</dbReference>
<dbReference type="SUPFAM" id="SSF54637">
    <property type="entry name" value="Thioesterase/thiol ester dehydrase-isomerase"/>
    <property type="match status" value="1"/>
</dbReference>
<dbReference type="AlphaFoldDB" id="A0A1A6TU43"/>
<dbReference type="Proteomes" id="UP000241858">
    <property type="component" value="Unassembled WGS sequence"/>
</dbReference>
<dbReference type="Proteomes" id="UP000240254">
    <property type="component" value="Unassembled WGS sequence"/>
</dbReference>
<comment type="caution">
    <text evidence="1">The sequence shown here is derived from an EMBL/GenBank/DDBJ whole genome shotgun (WGS) entry which is preliminary data.</text>
</comment>
<organism evidence="1 4">
    <name type="scientific">Photobacterium aquimaris</name>
    <dbReference type="NCBI Taxonomy" id="512643"/>
    <lineage>
        <taxon>Bacteria</taxon>
        <taxon>Pseudomonadati</taxon>
        <taxon>Pseudomonadota</taxon>
        <taxon>Gammaproteobacteria</taxon>
        <taxon>Vibrionales</taxon>
        <taxon>Vibrionaceae</taxon>
        <taxon>Photobacterium</taxon>
    </lineage>
</organism>
<dbReference type="EMBL" id="PYMK01000004">
    <property type="protein sequence ID" value="PSU30257.1"/>
    <property type="molecule type" value="Genomic_DNA"/>
</dbReference>
<dbReference type="InterPro" id="IPR029069">
    <property type="entry name" value="HotDog_dom_sf"/>
</dbReference>
<accession>A0A1A6TU43</accession>
<dbReference type="Pfam" id="PF22817">
    <property type="entry name" value="ApeP-like"/>
    <property type="match status" value="1"/>
</dbReference>
<evidence type="ECO:0000313" key="2">
    <source>
        <dbReference type="EMBL" id="PSU30257.1"/>
    </source>
</evidence>
<evidence type="ECO:0000313" key="3">
    <source>
        <dbReference type="Proteomes" id="UP000240254"/>
    </source>
</evidence>
<dbReference type="PIRSF" id="PIRSF020565">
    <property type="entry name" value="3Ho_Ac_ACP_DH_prd"/>
    <property type="match status" value="1"/>
</dbReference>
<name>A0A1A6TU43_9GAMM</name>
<proteinExistence type="predicted"/>
<gene>
    <name evidence="1" type="ORF">C0W81_16240</name>
    <name evidence="2" type="ORF">CTM88_04375</name>
</gene>
<dbReference type="Gene3D" id="3.10.129.10">
    <property type="entry name" value="Hotdog Thioesterase"/>
    <property type="match status" value="1"/>
</dbReference>
<reference evidence="3 4" key="1">
    <citation type="submission" date="2018-03" db="EMBL/GenBank/DDBJ databases">
        <title>Whole genome sequencing of Histamine producing bacteria.</title>
        <authorList>
            <person name="Butler K."/>
        </authorList>
    </citation>
    <scope>NUCLEOTIDE SEQUENCE [LARGE SCALE GENOMIC DNA]</scope>
    <source>
        <strain evidence="2 3">BS2</strain>
        <strain evidence="1 4">DSM 23343</strain>
    </source>
</reference>
<dbReference type="RefSeq" id="WP_060996829.1">
    <property type="nucleotide sequence ID" value="NZ_LNQZ01000002.1"/>
</dbReference>
<sequence>MTKIPPLAQLLPHEAPMILIDELISVDVENVHCQVTIRSDNLFFDKHTHAVAAYVGIELMAQTIASWAGYHAWQQGKPTPMGFLLGCRRYHSEWAQFKQGVVLDIHAERLMQDNNMVVFSCKITHQQQTIASCQLNAYLPSEEKIATLLTTKQ</sequence>
<evidence type="ECO:0000313" key="1">
    <source>
        <dbReference type="EMBL" id="PSU00707.1"/>
    </source>
</evidence>